<dbReference type="Pfam" id="PF23607">
    <property type="entry name" value="WZC_N"/>
    <property type="match status" value="1"/>
</dbReference>
<evidence type="ECO:0000259" key="17">
    <source>
        <dbReference type="Pfam" id="PF13614"/>
    </source>
</evidence>
<keyword evidence="12" id="KW-0829">Tyrosine-protein kinase</keyword>
<evidence type="ECO:0000256" key="15">
    <source>
        <dbReference type="SAM" id="Phobius"/>
    </source>
</evidence>
<dbReference type="EC" id="2.7.10.-" evidence="19"/>
<dbReference type="PANTHER" id="PTHR32309">
    <property type="entry name" value="TYROSINE-PROTEIN KINASE"/>
    <property type="match status" value="1"/>
</dbReference>
<keyword evidence="7" id="KW-0547">Nucleotide-binding</keyword>
<evidence type="ECO:0000256" key="14">
    <source>
        <dbReference type="SAM" id="Coils"/>
    </source>
</evidence>
<proteinExistence type="inferred from homology"/>
<dbReference type="Gene3D" id="3.40.50.300">
    <property type="entry name" value="P-loop containing nucleotide triphosphate hydrolases"/>
    <property type="match status" value="1"/>
</dbReference>
<evidence type="ECO:0000256" key="13">
    <source>
        <dbReference type="ARBA" id="ARBA00053015"/>
    </source>
</evidence>
<keyword evidence="10 15" id="KW-1133">Transmembrane helix</keyword>
<evidence type="ECO:0000259" key="18">
    <source>
        <dbReference type="Pfam" id="PF13807"/>
    </source>
</evidence>
<protein>
    <submittedName>
        <fullName evidence="19">Tyrosine-protein kinase Etk/Wzc</fullName>
        <ecNumber evidence="19">2.7.10.-</ecNumber>
    </submittedName>
</protein>
<dbReference type="InterPro" id="IPR003856">
    <property type="entry name" value="LPS_length_determ_N"/>
</dbReference>
<dbReference type="InterPro" id="IPR027417">
    <property type="entry name" value="P-loop_NTPase"/>
</dbReference>
<evidence type="ECO:0000256" key="3">
    <source>
        <dbReference type="ARBA" id="ARBA00022475"/>
    </source>
</evidence>
<dbReference type="GO" id="GO:0016301">
    <property type="term" value="F:kinase activity"/>
    <property type="evidence" value="ECO:0007669"/>
    <property type="project" value="UniProtKB-KW"/>
</dbReference>
<evidence type="ECO:0000256" key="8">
    <source>
        <dbReference type="ARBA" id="ARBA00022777"/>
    </source>
</evidence>
<keyword evidence="4" id="KW-0997">Cell inner membrane</keyword>
<comment type="caution">
    <text evidence="19">The sequence shown here is derived from an EMBL/GenBank/DDBJ whole genome shotgun (WGS) entry which is preliminary data.</text>
</comment>
<evidence type="ECO:0000256" key="9">
    <source>
        <dbReference type="ARBA" id="ARBA00022840"/>
    </source>
</evidence>
<evidence type="ECO:0000313" key="20">
    <source>
        <dbReference type="Proteomes" id="UP001237737"/>
    </source>
</evidence>
<keyword evidence="11 15" id="KW-0472">Membrane</keyword>
<evidence type="ECO:0000256" key="5">
    <source>
        <dbReference type="ARBA" id="ARBA00022679"/>
    </source>
</evidence>
<evidence type="ECO:0000256" key="10">
    <source>
        <dbReference type="ARBA" id="ARBA00022989"/>
    </source>
</evidence>
<dbReference type="CDD" id="cd05387">
    <property type="entry name" value="BY-kinase"/>
    <property type="match status" value="1"/>
</dbReference>
<dbReference type="NCBIfam" id="TIGR01007">
    <property type="entry name" value="eps_fam"/>
    <property type="match status" value="1"/>
</dbReference>
<evidence type="ECO:0000256" key="11">
    <source>
        <dbReference type="ARBA" id="ARBA00023136"/>
    </source>
</evidence>
<feature type="coiled-coil region" evidence="14">
    <location>
        <begin position="268"/>
        <end position="309"/>
    </location>
</feature>
<evidence type="ECO:0000256" key="2">
    <source>
        <dbReference type="ARBA" id="ARBA00008883"/>
    </source>
</evidence>
<dbReference type="PANTHER" id="PTHR32309:SF32">
    <property type="entry name" value="TYROSINE-PROTEIN KINASE ETK-RELATED"/>
    <property type="match status" value="1"/>
</dbReference>
<dbReference type="Pfam" id="PF13807">
    <property type="entry name" value="GNVR"/>
    <property type="match status" value="1"/>
</dbReference>
<name>A0ABT9SUX9_9GAMM</name>
<feature type="domain" description="Polysaccharide chain length determinant N-terminal" evidence="16">
    <location>
        <begin position="12"/>
        <end position="104"/>
    </location>
</feature>
<dbReference type="InterPro" id="IPR025669">
    <property type="entry name" value="AAA_dom"/>
</dbReference>
<feature type="transmembrane region" description="Helical" evidence="15">
    <location>
        <begin position="439"/>
        <end position="459"/>
    </location>
</feature>
<evidence type="ECO:0000256" key="4">
    <source>
        <dbReference type="ARBA" id="ARBA00022519"/>
    </source>
</evidence>
<keyword evidence="6 15" id="KW-0812">Transmembrane</keyword>
<sequence length="731" mass="79388">MTTKIDQAHDDDTIDLNALLGTLLDHKWLIVAITGTFFVAGVLYSLLATPIYQATAIVQVEQKTPSLPGLSDLTQSLGTTASQATTEIALITSRLVIGQAVNDLRLDIQTQPQRMPVLGDYLSRGYKPGQLGPVRFGLSRYGWGGEVVDIFKLDLPDAMVGKKLELRAGDNHRFSLLDDDGKRLIEGVVGQLVRANGITMQIRQLTANPGTRFDVVTQPTLTTISRLQTDIVALEQGTDSGIIGLTYNNADPDLAQKVLDRITTAYVRQNVERNSAEAASQLQFVKDQLPKVRQELDRAQAAMNAFQTQSHSVDLSMQTKGLLDQIVAVENNIQQLHLQEADIDRRFTHDHPAYKALQQQMGQLQAQKEQMQKQVGGLPDTQQQLLKLNRDVQVSSNTYTSLLNQAQQLDIARAGTVGNVRIVDTSAVDKTLPVQPRKALVVIIATFLGGFLALAFVFLRQILNRGIEDPAVIEDLGLPVYASVPLSSGQTARSTRTRHGHGHGGRGPLLAISDPADLAVEAIRSLRTSLHFARLEAKNNILMITGSSPFAGKTFVSANLGAVIAQAGQRVLLVDGDMRRGTLHHLLGVETGQGLSDILVGGAEIAAVKKKGPLANIDFISRGRVPPNPSELLMHENFTQFIAEVVPAYDLIIIDTPPILAVTDAAVIGHHAGTSLMVARFGLNKARELALAKQRFEQNGVALRGAIFNAVEHRAAGYSTYAYYKYKADPA</sequence>
<comment type="subcellular location">
    <subcellularLocation>
        <location evidence="1">Cell inner membrane</location>
        <topology evidence="1">Multi-pass membrane protein</topology>
    </subcellularLocation>
</comment>
<feature type="transmembrane region" description="Helical" evidence="15">
    <location>
        <begin position="28"/>
        <end position="47"/>
    </location>
</feature>
<feature type="domain" description="Tyrosine-protein kinase G-rich" evidence="18">
    <location>
        <begin position="380"/>
        <end position="461"/>
    </location>
</feature>
<keyword evidence="20" id="KW-1185">Reference proteome</keyword>
<dbReference type="Proteomes" id="UP001237737">
    <property type="component" value="Unassembled WGS sequence"/>
</dbReference>
<dbReference type="RefSeq" id="WP_306846998.1">
    <property type="nucleotide sequence ID" value="NZ_JAUSSK010000001.1"/>
</dbReference>
<evidence type="ECO:0000259" key="16">
    <source>
        <dbReference type="Pfam" id="PF02706"/>
    </source>
</evidence>
<evidence type="ECO:0000256" key="1">
    <source>
        <dbReference type="ARBA" id="ARBA00004429"/>
    </source>
</evidence>
<keyword evidence="14" id="KW-0175">Coiled coil</keyword>
<organism evidence="19 20">
    <name type="scientific">Luteibacter jiangsuensis</name>
    <dbReference type="NCBI Taxonomy" id="637577"/>
    <lineage>
        <taxon>Bacteria</taxon>
        <taxon>Pseudomonadati</taxon>
        <taxon>Pseudomonadota</taxon>
        <taxon>Gammaproteobacteria</taxon>
        <taxon>Lysobacterales</taxon>
        <taxon>Rhodanobacteraceae</taxon>
        <taxon>Luteibacter</taxon>
    </lineage>
</organism>
<evidence type="ECO:0000256" key="7">
    <source>
        <dbReference type="ARBA" id="ARBA00022741"/>
    </source>
</evidence>
<dbReference type="Pfam" id="PF13614">
    <property type="entry name" value="AAA_31"/>
    <property type="match status" value="1"/>
</dbReference>
<evidence type="ECO:0000313" key="19">
    <source>
        <dbReference type="EMBL" id="MDQ0008349.1"/>
    </source>
</evidence>
<evidence type="ECO:0000256" key="6">
    <source>
        <dbReference type="ARBA" id="ARBA00022692"/>
    </source>
</evidence>
<dbReference type="InterPro" id="IPR050445">
    <property type="entry name" value="Bact_polysacc_biosynth/exp"/>
</dbReference>
<comment type="similarity">
    <text evidence="2">Belongs to the etk/wzc family.</text>
</comment>
<accession>A0ABT9SUX9</accession>
<keyword evidence="3" id="KW-1003">Cell membrane</keyword>
<evidence type="ECO:0000256" key="12">
    <source>
        <dbReference type="ARBA" id="ARBA00023137"/>
    </source>
</evidence>
<comment type="catalytic activity">
    <reaction evidence="13">
        <text>L-tyrosyl-[protein] + ATP = O-phospho-L-tyrosyl-[protein] + ADP + H(+)</text>
        <dbReference type="Rhea" id="RHEA:10596"/>
        <dbReference type="Rhea" id="RHEA-COMP:10136"/>
        <dbReference type="Rhea" id="RHEA-COMP:20101"/>
        <dbReference type="ChEBI" id="CHEBI:15378"/>
        <dbReference type="ChEBI" id="CHEBI:30616"/>
        <dbReference type="ChEBI" id="CHEBI:46858"/>
        <dbReference type="ChEBI" id="CHEBI:61978"/>
        <dbReference type="ChEBI" id="CHEBI:456216"/>
    </reaction>
</comment>
<keyword evidence="9" id="KW-0067">ATP-binding</keyword>
<dbReference type="EMBL" id="JAUSSK010000001">
    <property type="protein sequence ID" value="MDQ0008349.1"/>
    <property type="molecule type" value="Genomic_DNA"/>
</dbReference>
<reference evidence="19 20" key="1">
    <citation type="submission" date="2023-07" db="EMBL/GenBank/DDBJ databases">
        <title>Sorghum-associated microbial communities from plants grown in Nebraska, USA.</title>
        <authorList>
            <person name="Schachtman D."/>
        </authorList>
    </citation>
    <scope>NUCLEOTIDE SEQUENCE [LARGE SCALE GENOMIC DNA]</scope>
    <source>
        <strain evidence="19 20">CC60</strain>
    </source>
</reference>
<dbReference type="SUPFAM" id="SSF52540">
    <property type="entry name" value="P-loop containing nucleoside triphosphate hydrolases"/>
    <property type="match status" value="1"/>
</dbReference>
<gene>
    <name evidence="19" type="ORF">J2T07_000508</name>
</gene>
<dbReference type="Pfam" id="PF02706">
    <property type="entry name" value="Wzz"/>
    <property type="match status" value="1"/>
</dbReference>
<dbReference type="InterPro" id="IPR005702">
    <property type="entry name" value="Wzc-like_C"/>
</dbReference>
<keyword evidence="8 19" id="KW-0418">Kinase</keyword>
<keyword evidence="5 19" id="KW-0808">Transferase</keyword>
<feature type="domain" description="AAA" evidence="17">
    <location>
        <begin position="552"/>
        <end position="663"/>
    </location>
</feature>
<dbReference type="InterPro" id="IPR032807">
    <property type="entry name" value="GNVR"/>
</dbReference>